<dbReference type="PANTHER" id="PTHR11735">
    <property type="entry name" value="TRNA N6-ADENOSINE THREONYLCARBAMOYLTRANSFERASE"/>
    <property type="match status" value="1"/>
</dbReference>
<protein>
    <recommendedName>
        <fullName evidence="2">Gcp-like domain-containing protein</fullName>
    </recommendedName>
</protein>
<accession>A0A0X3BLQ8</accession>
<dbReference type="Pfam" id="PF00814">
    <property type="entry name" value="TsaD"/>
    <property type="match status" value="1"/>
</dbReference>
<feature type="region of interest" description="Disordered" evidence="1">
    <location>
        <begin position="77"/>
        <end position="145"/>
    </location>
</feature>
<dbReference type="InterPro" id="IPR043129">
    <property type="entry name" value="ATPase_NBD"/>
</dbReference>
<evidence type="ECO:0000313" key="4">
    <source>
        <dbReference type="Proteomes" id="UP000069850"/>
    </source>
</evidence>
<reference evidence="3 4" key="1">
    <citation type="submission" date="2016-01" db="EMBL/GenBank/DDBJ databases">
        <authorList>
            <person name="Manzoor S."/>
        </authorList>
    </citation>
    <scope>NUCLEOTIDE SEQUENCE [LARGE SCALE GENOMIC DNA]</scope>
    <source>
        <strain evidence="3">Methanoculleus sp MAB1</strain>
    </source>
</reference>
<proteinExistence type="predicted"/>
<gene>
    <name evidence="3" type="ORF">MMAB1_1815</name>
</gene>
<dbReference type="EMBL" id="LT158599">
    <property type="protein sequence ID" value="CVK33028.1"/>
    <property type="molecule type" value="Genomic_DNA"/>
</dbReference>
<dbReference type="Gene3D" id="3.30.420.40">
    <property type="match status" value="1"/>
</dbReference>
<dbReference type="GO" id="GO:0000408">
    <property type="term" value="C:EKC/KEOPS complex"/>
    <property type="evidence" value="ECO:0007669"/>
    <property type="project" value="TreeGrafter"/>
</dbReference>
<sequence length="145" mass="15551">MPDVIPEDGLVLGLEGTAWNLSAALFGEDLVALHSAPYVPPKGGIHPREAAQHHASMMKEVISRVLAEPERIRAVAFSQGPGLGPSLRTSGRWRPPREPFRSRSGCRSSASTTAWRTSRLGGGRPVFPIQSSSTRAAPTRRCSAT</sequence>
<dbReference type="InterPro" id="IPR000905">
    <property type="entry name" value="Gcp-like_dom"/>
</dbReference>
<feature type="compositionally biased region" description="Polar residues" evidence="1">
    <location>
        <begin position="129"/>
        <end position="145"/>
    </location>
</feature>
<dbReference type="Proteomes" id="UP000069850">
    <property type="component" value="Chromosome 1"/>
</dbReference>
<feature type="domain" description="Gcp-like" evidence="2">
    <location>
        <begin position="34"/>
        <end position="89"/>
    </location>
</feature>
<dbReference type="GO" id="GO:0005737">
    <property type="term" value="C:cytoplasm"/>
    <property type="evidence" value="ECO:0007669"/>
    <property type="project" value="TreeGrafter"/>
</dbReference>
<name>A0A0X3BLQ8_9EURY</name>
<dbReference type="AlphaFoldDB" id="A0A0X3BLQ8"/>
<evidence type="ECO:0000256" key="1">
    <source>
        <dbReference type="SAM" id="MobiDB-lite"/>
    </source>
</evidence>
<evidence type="ECO:0000259" key="2">
    <source>
        <dbReference type="Pfam" id="PF00814"/>
    </source>
</evidence>
<dbReference type="KEGG" id="mema:MMAB1_1815"/>
<feature type="compositionally biased region" description="Low complexity" evidence="1">
    <location>
        <begin position="107"/>
        <end position="119"/>
    </location>
</feature>
<organism evidence="3 4">
    <name type="scientific">Methanoculleus bourgensis</name>
    <dbReference type="NCBI Taxonomy" id="83986"/>
    <lineage>
        <taxon>Archaea</taxon>
        <taxon>Methanobacteriati</taxon>
        <taxon>Methanobacteriota</taxon>
        <taxon>Stenosarchaea group</taxon>
        <taxon>Methanomicrobia</taxon>
        <taxon>Methanomicrobiales</taxon>
        <taxon>Methanomicrobiaceae</taxon>
        <taxon>Methanoculleus</taxon>
    </lineage>
</organism>
<dbReference type="SUPFAM" id="SSF53067">
    <property type="entry name" value="Actin-like ATPase domain"/>
    <property type="match status" value="1"/>
</dbReference>
<evidence type="ECO:0000313" key="3">
    <source>
        <dbReference type="EMBL" id="CVK33028.1"/>
    </source>
</evidence>
<dbReference type="PANTHER" id="PTHR11735:SF14">
    <property type="entry name" value="TRNA N6-ADENOSINE THREONYLCARBAMOYLTRANSFERASE"/>
    <property type="match status" value="1"/>
</dbReference>